<evidence type="ECO:0000256" key="5">
    <source>
        <dbReference type="SAM" id="MobiDB-lite"/>
    </source>
</evidence>
<evidence type="ECO:0000256" key="6">
    <source>
        <dbReference type="SAM" id="Phobius"/>
    </source>
</evidence>
<dbReference type="PANTHER" id="PTHR34820:SF4">
    <property type="entry name" value="INNER MEMBRANE PROTEIN YEBZ"/>
    <property type="match status" value="1"/>
</dbReference>
<feature type="domain" description="CopC" evidence="7">
    <location>
        <begin position="40"/>
        <end position="133"/>
    </location>
</feature>
<dbReference type="InterPro" id="IPR014755">
    <property type="entry name" value="Cu-Rt/internalin_Ig-like"/>
</dbReference>
<accession>A0ABU2KDK4</accession>
<feature type="region of interest" description="Disordered" evidence="5">
    <location>
        <begin position="136"/>
        <end position="155"/>
    </location>
</feature>
<dbReference type="SUPFAM" id="SSF81296">
    <property type="entry name" value="E set domains"/>
    <property type="match status" value="1"/>
</dbReference>
<dbReference type="Proteomes" id="UP001183222">
    <property type="component" value="Unassembled WGS sequence"/>
</dbReference>
<organism evidence="8 9">
    <name type="scientific">Blastococcus goldschmidtiae</name>
    <dbReference type="NCBI Taxonomy" id="3075546"/>
    <lineage>
        <taxon>Bacteria</taxon>
        <taxon>Bacillati</taxon>
        <taxon>Actinomycetota</taxon>
        <taxon>Actinomycetes</taxon>
        <taxon>Geodermatophilales</taxon>
        <taxon>Geodermatophilaceae</taxon>
        <taxon>Blastococcus</taxon>
    </lineage>
</organism>
<keyword evidence="9" id="KW-1185">Reference proteome</keyword>
<keyword evidence="4" id="KW-0186">Copper</keyword>
<comment type="subcellular location">
    <subcellularLocation>
        <location evidence="1">Cell envelope</location>
    </subcellularLocation>
</comment>
<keyword evidence="2" id="KW-0479">Metal-binding</keyword>
<dbReference type="InterPro" id="IPR007348">
    <property type="entry name" value="CopC_dom"/>
</dbReference>
<dbReference type="InterPro" id="IPR014756">
    <property type="entry name" value="Ig_E-set"/>
</dbReference>
<gene>
    <name evidence="8" type="ORF">RM425_20400</name>
</gene>
<dbReference type="InterPro" id="IPR032694">
    <property type="entry name" value="CopC/D"/>
</dbReference>
<keyword evidence="6" id="KW-0472">Membrane</keyword>
<keyword evidence="3" id="KW-0732">Signal</keyword>
<feature type="transmembrane region" description="Helical" evidence="6">
    <location>
        <begin position="162"/>
        <end position="181"/>
    </location>
</feature>
<dbReference type="Gene3D" id="2.60.40.1220">
    <property type="match status" value="1"/>
</dbReference>
<evidence type="ECO:0000256" key="1">
    <source>
        <dbReference type="ARBA" id="ARBA00004196"/>
    </source>
</evidence>
<evidence type="ECO:0000313" key="8">
    <source>
        <dbReference type="EMBL" id="MDT0278269.1"/>
    </source>
</evidence>
<keyword evidence="6" id="KW-1133">Transmembrane helix</keyword>
<protein>
    <submittedName>
        <fullName evidence="8">Copper resistance protein CopC</fullName>
    </submittedName>
</protein>
<evidence type="ECO:0000256" key="4">
    <source>
        <dbReference type="ARBA" id="ARBA00023008"/>
    </source>
</evidence>
<dbReference type="EMBL" id="JAVREI010000022">
    <property type="protein sequence ID" value="MDT0278269.1"/>
    <property type="molecule type" value="Genomic_DNA"/>
</dbReference>
<comment type="caution">
    <text evidence="8">The sequence shown here is derived from an EMBL/GenBank/DDBJ whole genome shotgun (WGS) entry which is preliminary data.</text>
</comment>
<keyword evidence="6" id="KW-0812">Transmembrane</keyword>
<dbReference type="Pfam" id="PF04234">
    <property type="entry name" value="CopC"/>
    <property type="match status" value="1"/>
</dbReference>
<proteinExistence type="predicted"/>
<dbReference type="PANTHER" id="PTHR34820">
    <property type="entry name" value="INNER MEMBRANE PROTEIN YEBZ"/>
    <property type="match status" value="1"/>
</dbReference>
<evidence type="ECO:0000259" key="7">
    <source>
        <dbReference type="Pfam" id="PF04234"/>
    </source>
</evidence>
<evidence type="ECO:0000256" key="2">
    <source>
        <dbReference type="ARBA" id="ARBA00022723"/>
    </source>
</evidence>
<evidence type="ECO:0000256" key="3">
    <source>
        <dbReference type="ARBA" id="ARBA00022729"/>
    </source>
</evidence>
<evidence type="ECO:0000313" key="9">
    <source>
        <dbReference type="Proteomes" id="UP001183222"/>
    </source>
</evidence>
<name>A0ABU2KDK4_9ACTN</name>
<sequence>MTRSRRASLGRALSRAAAVLALVAGLGAVHLGTPPSALAHDGLVGTSPAAGSTVPEGPATVELDFTAEPLPIGTLVAVTGPDGAPVSAGDAEIRGTTVVQPLDRTLSAGTYRVEWRSSSSDGHALSGTFDFAVTTGSAPSGTPSPAASSGPDTTAAEDGVAAVWPAVGGVVLVGLGVVLVSRLRRRG</sequence>
<dbReference type="RefSeq" id="WP_311347067.1">
    <property type="nucleotide sequence ID" value="NZ_JAVREI010000022.1"/>
</dbReference>
<reference evidence="9" key="1">
    <citation type="submission" date="2023-07" db="EMBL/GenBank/DDBJ databases">
        <title>30 novel species of actinomycetes from the DSMZ collection.</title>
        <authorList>
            <person name="Nouioui I."/>
        </authorList>
    </citation>
    <scope>NUCLEOTIDE SEQUENCE [LARGE SCALE GENOMIC DNA]</scope>
    <source>
        <strain evidence="9">DSM 46792</strain>
    </source>
</reference>